<dbReference type="EC" id="3.6.3.-" evidence="10"/>
<keyword evidence="2 8" id="KW-0812">Transmembrane</keyword>
<evidence type="ECO:0000256" key="4">
    <source>
        <dbReference type="ARBA" id="ARBA00022840"/>
    </source>
</evidence>
<keyword evidence="10" id="KW-0378">Hydrolase</keyword>
<gene>
    <name evidence="10" type="primary">irtB_2</name>
    <name evidence="10" type="ORF">Csp1_11090</name>
</gene>
<comment type="subcellular location">
    <subcellularLocation>
        <location evidence="1">Cell membrane</location>
        <topology evidence="1">Multi-pass membrane protein</topology>
    </subcellularLocation>
</comment>
<keyword evidence="6 8" id="KW-0472">Membrane</keyword>
<keyword evidence="5 8" id="KW-1133">Transmembrane helix</keyword>
<dbReference type="PROSITE" id="PS50893">
    <property type="entry name" value="ABC_TRANSPORTER_2"/>
    <property type="match status" value="1"/>
</dbReference>
<organism evidence="10 11">
    <name type="scientific">Corynebacterium provencense</name>
    <dbReference type="NCBI Taxonomy" id="1737425"/>
    <lineage>
        <taxon>Bacteria</taxon>
        <taxon>Bacillati</taxon>
        <taxon>Actinomycetota</taxon>
        <taxon>Actinomycetes</taxon>
        <taxon>Mycobacteriales</taxon>
        <taxon>Corynebacteriaceae</taxon>
        <taxon>Corynebacterium</taxon>
    </lineage>
</organism>
<dbReference type="InterPro" id="IPR003439">
    <property type="entry name" value="ABC_transporter-like_ATP-bd"/>
</dbReference>
<dbReference type="InterPro" id="IPR039421">
    <property type="entry name" value="Type_1_exporter"/>
</dbReference>
<keyword evidence="11" id="KW-1185">Reference proteome</keyword>
<dbReference type="AlphaFoldDB" id="A0A2Z3YRX8"/>
<dbReference type="GO" id="GO:0005886">
    <property type="term" value="C:plasma membrane"/>
    <property type="evidence" value="ECO:0007669"/>
    <property type="project" value="UniProtKB-SubCell"/>
</dbReference>
<sequence length="562" mass="56946">MNTARRLPDATVTATAVICALVAAVEAVAYLVLARAVVRGGPPAPVLLAAGVSLLVTVLGAHAGFLGAARYAGRLYAALGEGLVRARLGWFTTSSRALVTTAAGRSVPALMALPAHHLQVMVPAVVVPPVLVGGLLVLVSPGAAGLVALSLLLSLGLHLWSQYRLLRADAGRADAGSAADEATLSLVDHLDLAVTTVGPTRTLASLEPGWRRAEDALATTTRATVPAGVTAAVANRLPVVGVLVWSVVTTPTAPVLLAAVVLALRAGAPLSQLALSGLTLGELSAARRTLEEVVGAPRLESPGTVPAPVPAPEPDRDTAGVRHGLVLTGVTSRGSDPVTAVVEPGSVVRVTGPSGAGKSTLLGLLMRFEDPETGSVTLDGTPLPAIALPELMRRFAFVPQEPTLFSGSLADNVTMGAKACPGSGPGSDPGDALATALSVAALDDLVSGRPDGVLTDTGSQGSALSGGQQQRVALARAVHRILTTDANYLVLDEPTAALDGDTASRVIDGLLELRRSLAGASGRRLGVIVVSHRPEEDWHEDARITLGRVSGPPSPGRGAAAR</sequence>
<dbReference type="RefSeq" id="WP_162620212.1">
    <property type="nucleotide sequence ID" value="NZ_CP024988.1"/>
</dbReference>
<dbReference type="InterPro" id="IPR036640">
    <property type="entry name" value="ABC1_TM_sf"/>
</dbReference>
<dbReference type="SUPFAM" id="SSF90123">
    <property type="entry name" value="ABC transporter transmembrane region"/>
    <property type="match status" value="1"/>
</dbReference>
<feature type="transmembrane region" description="Helical" evidence="8">
    <location>
        <begin position="130"/>
        <end position="157"/>
    </location>
</feature>
<dbReference type="SMART" id="SM00382">
    <property type="entry name" value="AAA"/>
    <property type="match status" value="1"/>
</dbReference>
<dbReference type="STRING" id="1737425.GCA_900049755_00177"/>
<dbReference type="Pfam" id="PF00005">
    <property type="entry name" value="ABC_tran"/>
    <property type="match status" value="1"/>
</dbReference>
<evidence type="ECO:0000256" key="5">
    <source>
        <dbReference type="ARBA" id="ARBA00022989"/>
    </source>
</evidence>
<dbReference type="Gene3D" id="3.40.50.300">
    <property type="entry name" value="P-loop containing nucleotide triphosphate hydrolases"/>
    <property type="match status" value="1"/>
</dbReference>
<evidence type="ECO:0000256" key="6">
    <source>
        <dbReference type="ARBA" id="ARBA00023136"/>
    </source>
</evidence>
<dbReference type="GO" id="GO:0042626">
    <property type="term" value="F:ATPase-coupled transmembrane transporter activity"/>
    <property type="evidence" value="ECO:0007669"/>
    <property type="project" value="TreeGrafter"/>
</dbReference>
<dbReference type="InterPro" id="IPR027417">
    <property type="entry name" value="P-loop_NTPase"/>
</dbReference>
<proteinExistence type="predicted"/>
<evidence type="ECO:0000313" key="10">
    <source>
        <dbReference type="EMBL" id="AWT25910.1"/>
    </source>
</evidence>
<dbReference type="PANTHER" id="PTHR24221">
    <property type="entry name" value="ATP-BINDING CASSETTE SUB-FAMILY B"/>
    <property type="match status" value="1"/>
</dbReference>
<evidence type="ECO:0000256" key="2">
    <source>
        <dbReference type="ARBA" id="ARBA00022692"/>
    </source>
</evidence>
<feature type="transmembrane region" description="Helical" evidence="8">
    <location>
        <begin position="12"/>
        <end position="34"/>
    </location>
</feature>
<keyword evidence="3" id="KW-0547">Nucleotide-binding</keyword>
<name>A0A2Z3YRX8_9CORY</name>
<dbReference type="Proteomes" id="UP000247696">
    <property type="component" value="Chromosome"/>
</dbReference>
<evidence type="ECO:0000259" key="9">
    <source>
        <dbReference type="PROSITE" id="PS50893"/>
    </source>
</evidence>
<protein>
    <submittedName>
        <fullName evidence="10">Iron import ATP-binding/permease protein IrtB</fullName>
        <ecNumber evidence="10">3.6.3.-</ecNumber>
    </submittedName>
</protein>
<dbReference type="CDD" id="cd03228">
    <property type="entry name" value="ABCC_MRP_Like"/>
    <property type="match status" value="1"/>
</dbReference>
<accession>A0A2Z3YRX8</accession>
<feature type="region of interest" description="Disordered" evidence="7">
    <location>
        <begin position="298"/>
        <end position="319"/>
    </location>
</feature>
<evidence type="ECO:0000256" key="1">
    <source>
        <dbReference type="ARBA" id="ARBA00004651"/>
    </source>
</evidence>
<feature type="transmembrane region" description="Helical" evidence="8">
    <location>
        <begin position="46"/>
        <end position="69"/>
    </location>
</feature>
<feature type="region of interest" description="Disordered" evidence="7">
    <location>
        <begin position="541"/>
        <end position="562"/>
    </location>
</feature>
<dbReference type="SUPFAM" id="SSF52540">
    <property type="entry name" value="P-loop containing nucleoside triphosphate hydrolases"/>
    <property type="match status" value="1"/>
</dbReference>
<evidence type="ECO:0000256" key="3">
    <source>
        <dbReference type="ARBA" id="ARBA00022741"/>
    </source>
</evidence>
<keyword evidence="4 10" id="KW-0067">ATP-binding</keyword>
<dbReference type="PANTHER" id="PTHR24221:SF503">
    <property type="entry name" value="MITOCHONDRIAL POTASSIUM CHANNEL ATP-BINDING SUBUNIT"/>
    <property type="match status" value="1"/>
</dbReference>
<dbReference type="InterPro" id="IPR017871">
    <property type="entry name" value="ABC_transporter-like_CS"/>
</dbReference>
<dbReference type="KEGG" id="cpre:Csp1_11090"/>
<dbReference type="GO" id="GO:0005524">
    <property type="term" value="F:ATP binding"/>
    <property type="evidence" value="ECO:0007669"/>
    <property type="project" value="UniProtKB-KW"/>
</dbReference>
<evidence type="ECO:0000313" key="11">
    <source>
        <dbReference type="Proteomes" id="UP000247696"/>
    </source>
</evidence>
<dbReference type="GO" id="GO:0016887">
    <property type="term" value="F:ATP hydrolysis activity"/>
    <property type="evidence" value="ECO:0007669"/>
    <property type="project" value="InterPro"/>
</dbReference>
<feature type="domain" description="ABC transporter" evidence="9">
    <location>
        <begin position="316"/>
        <end position="561"/>
    </location>
</feature>
<evidence type="ECO:0000256" key="8">
    <source>
        <dbReference type="SAM" id="Phobius"/>
    </source>
</evidence>
<reference evidence="11" key="1">
    <citation type="submission" date="2017-11" db="EMBL/GenBank/DDBJ databases">
        <title>Otitis media/interna in a cat caused by the recently described species Corynebacterium provencense.</title>
        <authorList>
            <person name="Kittl S."/>
            <person name="Brodard I."/>
            <person name="Rychener L."/>
            <person name="Jores J."/>
            <person name="Roosje P."/>
            <person name="Gobeli Brawand S."/>
        </authorList>
    </citation>
    <scope>NUCLEOTIDE SEQUENCE [LARGE SCALE GENOMIC DNA]</scope>
    <source>
        <strain evidence="11">17KM38</strain>
    </source>
</reference>
<evidence type="ECO:0000256" key="7">
    <source>
        <dbReference type="SAM" id="MobiDB-lite"/>
    </source>
</evidence>
<dbReference type="InterPro" id="IPR003593">
    <property type="entry name" value="AAA+_ATPase"/>
</dbReference>
<dbReference type="EMBL" id="CP024988">
    <property type="protein sequence ID" value="AWT25910.1"/>
    <property type="molecule type" value="Genomic_DNA"/>
</dbReference>
<dbReference type="PROSITE" id="PS00211">
    <property type="entry name" value="ABC_TRANSPORTER_1"/>
    <property type="match status" value="1"/>
</dbReference>